<evidence type="ECO:0000259" key="3">
    <source>
        <dbReference type="Pfam" id="PF22679"/>
    </source>
</evidence>
<dbReference type="InterPro" id="IPR022625">
    <property type="entry name" value="TypeI_RM_Rsu_C"/>
</dbReference>
<keyword evidence="5" id="KW-1185">Reference proteome</keyword>
<feature type="domain" description="Type I restriction enzyme R protein C-terminal" evidence="2">
    <location>
        <begin position="53"/>
        <end position="272"/>
    </location>
</feature>
<keyword evidence="1" id="KW-0680">Restriction system</keyword>
<dbReference type="Pfam" id="PF12008">
    <property type="entry name" value="EcoR124_C"/>
    <property type="match status" value="1"/>
</dbReference>
<dbReference type="Proteomes" id="UP000682951">
    <property type="component" value="Unassembled WGS sequence"/>
</dbReference>
<name>A0ABS5HKF0_9BACT</name>
<dbReference type="InterPro" id="IPR051268">
    <property type="entry name" value="Type-I_R_enzyme_R_subunit"/>
</dbReference>
<dbReference type="InterPro" id="IPR027417">
    <property type="entry name" value="P-loop_NTPase"/>
</dbReference>
<proteinExistence type="predicted"/>
<organism evidence="4 5">
    <name type="scientific">Campylobacter anatolicus</name>
    <dbReference type="NCBI Taxonomy" id="2829105"/>
    <lineage>
        <taxon>Bacteria</taxon>
        <taxon>Pseudomonadati</taxon>
        <taxon>Campylobacterota</taxon>
        <taxon>Epsilonproteobacteria</taxon>
        <taxon>Campylobacterales</taxon>
        <taxon>Campylobacteraceae</taxon>
        <taxon>Campylobacter</taxon>
    </lineage>
</organism>
<evidence type="ECO:0000313" key="5">
    <source>
        <dbReference type="Proteomes" id="UP000682951"/>
    </source>
</evidence>
<evidence type="ECO:0000259" key="2">
    <source>
        <dbReference type="Pfam" id="PF12008"/>
    </source>
</evidence>
<dbReference type="PANTHER" id="PTHR30195">
    <property type="entry name" value="TYPE I SITE-SPECIFIC DEOXYRIBONUCLEASE PROTEIN SUBUNIT M AND R"/>
    <property type="match status" value="1"/>
</dbReference>
<dbReference type="InterPro" id="IPR055180">
    <property type="entry name" value="HsdR_RecA-like_helicase_dom_2"/>
</dbReference>
<feature type="domain" description="Restriction endonuclease type I HsdR second RecA-like helicase" evidence="3">
    <location>
        <begin position="1"/>
        <end position="31"/>
    </location>
</feature>
<reference evidence="4 5" key="1">
    <citation type="submission" date="2021-04" db="EMBL/GenBank/DDBJ databases">
        <title>Molecular and phenotypic characterization and identification of bacterial isolates recovered from the Anatolian ground squirrels (Spermophilus xanthoprymnus) and which have the potential to form a new species in the Campylobacter genus.</title>
        <authorList>
            <person name="Aydin F."/>
            <person name="Abay S."/>
            <person name="Kayman T."/>
            <person name="Karakaya E."/>
            <person name="Mustak H.K."/>
            <person name="Mustak I.B."/>
            <person name="Bilgin N."/>
            <person name="Duzler A."/>
            <person name="Sahin O."/>
            <person name="Guran O."/>
            <person name="Saticioglu I.B."/>
        </authorList>
    </citation>
    <scope>NUCLEOTIDE SEQUENCE [LARGE SCALE GENOMIC DNA]</scope>
    <source>
        <strain evidence="5">faydin-G24</strain>
    </source>
</reference>
<accession>A0ABS5HKF0</accession>
<comment type="caution">
    <text evidence="4">The sequence shown here is derived from an EMBL/GenBank/DDBJ whole genome shotgun (WGS) entry which is preliminary data.</text>
</comment>
<dbReference type="EMBL" id="JAGSSW010000010">
    <property type="protein sequence ID" value="MBR8464623.1"/>
    <property type="molecule type" value="Genomic_DNA"/>
</dbReference>
<sequence>MVYHGLIQAFSRTNRILNSVKQFGNIVCFRDLESELNEALSLFGSANKAKSVVLLKTYKDYYNGYDIDGESFVGYVNLVSELKDRYPLGDDIVGEKNKKEFIKLYSQILRVRNILTCFDEFAGDTLLTSRELQDYQSIYIEIYSEYRDATKTDDKKEDIADDIEFEIELIKQITVNIDYILELIEKYSKNIKDKEVVVDIEKALDSSLELRGKKELIMDFITTINPSSDVRGEFIKFTNKKKLEELNRIIEEENLDRDKTLTFIKRAYKNAIVEF</sequence>
<dbReference type="PANTHER" id="PTHR30195:SF16">
    <property type="entry name" value="TYPE I RESTRICTION ENZYME ENDONUCLEASE SUBUNIT"/>
    <property type="match status" value="1"/>
</dbReference>
<evidence type="ECO:0000313" key="4">
    <source>
        <dbReference type="EMBL" id="MBR8464623.1"/>
    </source>
</evidence>
<evidence type="ECO:0000256" key="1">
    <source>
        <dbReference type="ARBA" id="ARBA00022747"/>
    </source>
</evidence>
<dbReference type="Pfam" id="PF22679">
    <property type="entry name" value="T1R_D3-like"/>
    <property type="match status" value="1"/>
</dbReference>
<protein>
    <submittedName>
        <fullName evidence="4">Uncharacterized protein</fullName>
    </submittedName>
</protein>
<gene>
    <name evidence="4" type="ORF">KDD93_08635</name>
</gene>
<dbReference type="Gene3D" id="3.40.50.300">
    <property type="entry name" value="P-loop containing nucleotide triphosphate hydrolases"/>
    <property type="match status" value="1"/>
</dbReference>
<dbReference type="Gene3D" id="1.20.58.2040">
    <property type="match status" value="1"/>
</dbReference>